<dbReference type="RefSeq" id="WP_167224250.1">
    <property type="nucleotide sequence ID" value="NZ_JAAQPH010000007.1"/>
</dbReference>
<evidence type="ECO:0000256" key="5">
    <source>
        <dbReference type="ARBA" id="ARBA00022840"/>
    </source>
</evidence>
<dbReference type="SMART" id="SM00382">
    <property type="entry name" value="AAA"/>
    <property type="match status" value="1"/>
</dbReference>
<evidence type="ECO:0000256" key="4">
    <source>
        <dbReference type="ARBA" id="ARBA00022741"/>
    </source>
</evidence>
<dbReference type="InterPro" id="IPR003439">
    <property type="entry name" value="ABC_transporter-like_ATP-bd"/>
</dbReference>
<keyword evidence="5 8" id="KW-0067">ATP-binding</keyword>
<dbReference type="GO" id="GO:0005524">
    <property type="term" value="F:ATP binding"/>
    <property type="evidence" value="ECO:0007669"/>
    <property type="project" value="UniProtKB-KW"/>
</dbReference>
<dbReference type="Gene3D" id="2.40.50.100">
    <property type="match status" value="1"/>
</dbReference>
<dbReference type="PANTHER" id="PTHR42781">
    <property type="entry name" value="SPERMIDINE/PUTRESCINE IMPORT ATP-BINDING PROTEIN POTA"/>
    <property type="match status" value="1"/>
</dbReference>
<dbReference type="GO" id="GO:0016887">
    <property type="term" value="F:ATP hydrolysis activity"/>
    <property type="evidence" value="ECO:0007669"/>
    <property type="project" value="InterPro"/>
</dbReference>
<dbReference type="CDD" id="cd03300">
    <property type="entry name" value="ABC_PotA_N"/>
    <property type="match status" value="1"/>
</dbReference>
<sequence length="397" mass="44029">MSDTGATGTAARSSGASATRKRWEPWNDPSERPHVQIANLTKRFGDFVAVDDISLDIYRKEFFSLLGPSGCGKTTLLRMLAGFELPSSGQILLEGEDMSGVPPYERPVNMMFQSYALFPHMNVEKNIAFGLKQDGVPKPEIERRVAEVIEMVQLNAFAKRKPHQLSGGQRQRVALARSLVKKPKMLLLDEPLGALDKNLRTQTQFELMNIQEETGITFVIVTHDQEEAMTVSSRIAVMDHGKIVQVSTPAELYEYPNSRYVADFIGEVNILEGRVDSREGDHLMIQSSEAGCAIQTGPSADEPVGRQVWIAVRPEKLSISLEAPASTPSSTWVNCLAGEVWDIGYLGNLSIYHVKLDNGKMVTATQANMARLIERPITWEDRVYLTWAPDAAVVLLN</sequence>
<dbReference type="EC" id="7.6.2.11" evidence="8"/>
<evidence type="ECO:0000313" key="11">
    <source>
        <dbReference type="EMBL" id="NIA69041.1"/>
    </source>
</evidence>
<feature type="region of interest" description="Disordered" evidence="9">
    <location>
        <begin position="1"/>
        <end position="32"/>
    </location>
</feature>
<comment type="subunit">
    <text evidence="8">The complex is composed of two ATP-binding proteins (PotA), two transmembrane proteins (PotB and PotC) and a solute-binding protein (PotD).</text>
</comment>
<dbReference type="InterPro" id="IPR050093">
    <property type="entry name" value="ABC_SmlMolc_Importer"/>
</dbReference>
<dbReference type="FunFam" id="3.40.50.300:FF:000133">
    <property type="entry name" value="Spermidine/putrescine import ATP-binding protein PotA"/>
    <property type="match status" value="1"/>
</dbReference>
<feature type="compositionally biased region" description="Basic and acidic residues" evidence="9">
    <location>
        <begin position="21"/>
        <end position="32"/>
    </location>
</feature>
<dbReference type="EMBL" id="JAAQPH010000007">
    <property type="protein sequence ID" value="NIA69041.1"/>
    <property type="molecule type" value="Genomic_DNA"/>
</dbReference>
<evidence type="ECO:0000256" key="8">
    <source>
        <dbReference type="RuleBase" id="RU364083"/>
    </source>
</evidence>
<accession>A0A967C7H8</accession>
<protein>
    <recommendedName>
        <fullName evidence="8">Spermidine/putrescine import ATP-binding protein PotA</fullName>
        <ecNumber evidence="8">7.6.2.11</ecNumber>
    </recommendedName>
</protein>
<reference evidence="11" key="1">
    <citation type="submission" date="2020-03" db="EMBL/GenBank/DDBJ databases">
        <title>Genome of Pelagibius litoralis DSM 21314T.</title>
        <authorList>
            <person name="Wang G."/>
        </authorList>
    </citation>
    <scope>NUCLEOTIDE SEQUENCE</scope>
    <source>
        <strain evidence="11">DSM 21314</strain>
    </source>
</reference>
<dbReference type="InterPro" id="IPR003593">
    <property type="entry name" value="AAA+_ATPase"/>
</dbReference>
<dbReference type="GO" id="GO:0015594">
    <property type="term" value="F:ABC-type putrescine transporter activity"/>
    <property type="evidence" value="ECO:0007669"/>
    <property type="project" value="InterPro"/>
</dbReference>
<dbReference type="InterPro" id="IPR013611">
    <property type="entry name" value="Transp-assoc_OB_typ2"/>
</dbReference>
<dbReference type="InterPro" id="IPR005893">
    <property type="entry name" value="PotA-like"/>
</dbReference>
<proteinExistence type="inferred from homology"/>
<dbReference type="Pfam" id="PF00005">
    <property type="entry name" value="ABC_tran"/>
    <property type="match status" value="1"/>
</dbReference>
<feature type="domain" description="ABC transporter" evidence="10">
    <location>
        <begin position="35"/>
        <end position="265"/>
    </location>
</feature>
<keyword evidence="3" id="KW-0997">Cell inner membrane</keyword>
<evidence type="ECO:0000313" key="12">
    <source>
        <dbReference type="Proteomes" id="UP000761264"/>
    </source>
</evidence>
<dbReference type="GO" id="GO:0043190">
    <property type="term" value="C:ATP-binding cassette (ABC) transporter complex"/>
    <property type="evidence" value="ECO:0007669"/>
    <property type="project" value="InterPro"/>
</dbReference>
<keyword evidence="6 8" id="KW-1278">Translocase</keyword>
<keyword evidence="7 8" id="KW-0472">Membrane</keyword>
<name>A0A967C7H8_9PROT</name>
<keyword evidence="1 8" id="KW-0813">Transport</keyword>
<evidence type="ECO:0000256" key="7">
    <source>
        <dbReference type="ARBA" id="ARBA00023136"/>
    </source>
</evidence>
<comment type="catalytic activity">
    <reaction evidence="8">
        <text>ATP + H2O + polyamine-[polyamine-binding protein]Side 1 = ADP + phosphate + polyamineSide 2 + [polyamine-binding protein]Side 1.</text>
        <dbReference type="EC" id="7.6.2.11"/>
    </reaction>
</comment>
<dbReference type="InterPro" id="IPR017871">
    <property type="entry name" value="ABC_transporter-like_CS"/>
</dbReference>
<keyword evidence="4 8" id="KW-0547">Nucleotide-binding</keyword>
<keyword evidence="2 8" id="KW-1003">Cell membrane</keyword>
<dbReference type="PROSITE" id="PS00211">
    <property type="entry name" value="ABC_TRANSPORTER_1"/>
    <property type="match status" value="1"/>
</dbReference>
<dbReference type="NCBIfam" id="TIGR01187">
    <property type="entry name" value="potA"/>
    <property type="match status" value="1"/>
</dbReference>
<comment type="similarity">
    <text evidence="8">Belongs to the ABC transporter superfamily. Spermidine/putrescine importer (TC 3.A.1.11.1) family.</text>
</comment>
<keyword evidence="12" id="KW-1185">Reference proteome</keyword>
<evidence type="ECO:0000256" key="6">
    <source>
        <dbReference type="ARBA" id="ARBA00022967"/>
    </source>
</evidence>
<organism evidence="11 12">
    <name type="scientific">Pelagibius litoralis</name>
    <dbReference type="NCBI Taxonomy" id="374515"/>
    <lineage>
        <taxon>Bacteria</taxon>
        <taxon>Pseudomonadati</taxon>
        <taxon>Pseudomonadota</taxon>
        <taxon>Alphaproteobacteria</taxon>
        <taxon>Rhodospirillales</taxon>
        <taxon>Rhodovibrionaceae</taxon>
        <taxon>Pelagibius</taxon>
    </lineage>
</organism>
<dbReference type="PROSITE" id="PS50893">
    <property type="entry name" value="ABC_TRANSPORTER_2"/>
    <property type="match status" value="1"/>
</dbReference>
<dbReference type="Proteomes" id="UP000761264">
    <property type="component" value="Unassembled WGS sequence"/>
</dbReference>
<dbReference type="Pfam" id="PF08402">
    <property type="entry name" value="TOBE_2"/>
    <property type="match status" value="1"/>
</dbReference>
<gene>
    <name evidence="8" type="primary">potA</name>
    <name evidence="11" type="ORF">HBA54_10605</name>
</gene>
<dbReference type="InterPro" id="IPR017879">
    <property type="entry name" value="PotA_ATP-bd"/>
</dbReference>
<evidence type="ECO:0000256" key="3">
    <source>
        <dbReference type="ARBA" id="ARBA00022519"/>
    </source>
</evidence>
<dbReference type="AlphaFoldDB" id="A0A967C7H8"/>
<evidence type="ECO:0000256" key="9">
    <source>
        <dbReference type="SAM" id="MobiDB-lite"/>
    </source>
</evidence>
<dbReference type="InterPro" id="IPR027417">
    <property type="entry name" value="P-loop_NTPase"/>
</dbReference>
<comment type="caution">
    <text evidence="11">The sequence shown here is derived from an EMBL/GenBank/DDBJ whole genome shotgun (WGS) entry which is preliminary data.</text>
</comment>
<feature type="compositionally biased region" description="Low complexity" evidence="9">
    <location>
        <begin position="1"/>
        <end position="18"/>
    </location>
</feature>
<evidence type="ECO:0000256" key="1">
    <source>
        <dbReference type="ARBA" id="ARBA00022448"/>
    </source>
</evidence>
<dbReference type="SUPFAM" id="SSF50331">
    <property type="entry name" value="MOP-like"/>
    <property type="match status" value="1"/>
</dbReference>
<dbReference type="PANTHER" id="PTHR42781:SF5">
    <property type="entry name" value="PUTRESCINE TRANSPORT ATP-BINDING PROTEIN POTG"/>
    <property type="match status" value="1"/>
</dbReference>
<evidence type="ECO:0000259" key="10">
    <source>
        <dbReference type="PROSITE" id="PS50893"/>
    </source>
</evidence>
<evidence type="ECO:0000256" key="2">
    <source>
        <dbReference type="ARBA" id="ARBA00022475"/>
    </source>
</evidence>
<dbReference type="SUPFAM" id="SSF52540">
    <property type="entry name" value="P-loop containing nucleoside triphosphate hydrolases"/>
    <property type="match status" value="1"/>
</dbReference>
<comment type="function">
    <text evidence="8">Part of the ABC transporter complex PotABCD involved in spermidine/putrescine import. Responsible for energy coupling to the transport system.</text>
</comment>
<dbReference type="Gene3D" id="3.40.50.300">
    <property type="entry name" value="P-loop containing nucleotide triphosphate hydrolases"/>
    <property type="match status" value="1"/>
</dbReference>
<dbReference type="InterPro" id="IPR008995">
    <property type="entry name" value="Mo/tungstate-bd_C_term_dom"/>
</dbReference>